<dbReference type="Proteomes" id="UP000014210">
    <property type="component" value="Unassembled WGS sequence"/>
</dbReference>
<name>A0ABN0KRQ0_9ENTE</name>
<keyword evidence="2" id="KW-1185">Reference proteome</keyword>
<evidence type="ECO:0000313" key="1">
    <source>
        <dbReference type="EMBL" id="EOT34052.1"/>
    </source>
</evidence>
<reference evidence="1 2" key="1">
    <citation type="submission" date="2013-03" db="EMBL/GenBank/DDBJ databases">
        <title>The Genome Sequence of Enterococcus durans ATCC_6056 (Illumina only assembly).</title>
        <authorList>
            <consortium name="The Broad Institute Genomics Platform"/>
            <consortium name="The Broad Institute Genome Sequencing Center for Infectious Disease"/>
            <person name="Earl A."/>
            <person name="Russ C."/>
            <person name="Gilmore M."/>
            <person name="Surin D."/>
            <person name="Walker B."/>
            <person name="Young S."/>
            <person name="Zeng Q."/>
            <person name="Gargeya S."/>
            <person name="Fitzgerald M."/>
            <person name="Haas B."/>
            <person name="Abouelleil A."/>
            <person name="Allen A.W."/>
            <person name="Alvarado L."/>
            <person name="Arachchi H.M."/>
            <person name="Berlin A.M."/>
            <person name="Chapman S.B."/>
            <person name="Gainer-Dewar J."/>
            <person name="Goldberg J."/>
            <person name="Griggs A."/>
            <person name="Gujja S."/>
            <person name="Hansen M."/>
            <person name="Howarth C."/>
            <person name="Imamovic A."/>
            <person name="Ireland A."/>
            <person name="Larimer J."/>
            <person name="McCowan C."/>
            <person name="Murphy C."/>
            <person name="Pearson M."/>
            <person name="Poon T.W."/>
            <person name="Priest M."/>
            <person name="Roberts A."/>
            <person name="Saif S."/>
            <person name="Shea T."/>
            <person name="Sisk P."/>
            <person name="Sykes S."/>
            <person name="Wortman J."/>
            <person name="Nusbaum C."/>
            <person name="Birren B."/>
        </authorList>
    </citation>
    <scope>NUCLEOTIDE SEQUENCE [LARGE SCALE GENOMIC DNA]</scope>
    <source>
        <strain evidence="1 2">ATCC 6056</strain>
    </source>
</reference>
<protein>
    <submittedName>
        <fullName evidence="1">Uncharacterized protein</fullName>
    </submittedName>
</protein>
<comment type="caution">
    <text evidence="1">The sequence shown here is derived from an EMBL/GenBank/DDBJ whole genome shotgun (WGS) entry which is preliminary data.</text>
</comment>
<dbReference type="EMBL" id="AHYU01000027">
    <property type="protein sequence ID" value="EOT34052.1"/>
    <property type="molecule type" value="Genomic_DNA"/>
</dbReference>
<evidence type="ECO:0000313" key="2">
    <source>
        <dbReference type="Proteomes" id="UP000014210"/>
    </source>
</evidence>
<proteinExistence type="predicted"/>
<organism evidence="1 2">
    <name type="scientific">Enterococcus durans ATCC 6056</name>
    <dbReference type="NCBI Taxonomy" id="1140001"/>
    <lineage>
        <taxon>Bacteria</taxon>
        <taxon>Bacillati</taxon>
        <taxon>Bacillota</taxon>
        <taxon>Bacilli</taxon>
        <taxon>Lactobacillales</taxon>
        <taxon>Enterococcaceae</taxon>
        <taxon>Enterococcus</taxon>
    </lineage>
</organism>
<gene>
    <name evidence="1" type="ORF">OMS_01377</name>
</gene>
<sequence length="40" mass="4637">MKFFSILDKNTQTQLTILENIYISKKKLEFGGTLCVDSLR</sequence>
<accession>A0ABN0KRQ0</accession>